<dbReference type="Proteomes" id="UP000006512">
    <property type="component" value="Unassembled WGS sequence"/>
</dbReference>
<keyword evidence="3" id="KW-1185">Reference proteome</keyword>
<evidence type="ECO:0000256" key="1">
    <source>
        <dbReference type="SAM" id="SignalP"/>
    </source>
</evidence>
<reference evidence="3" key="1">
    <citation type="submission" date="2011-03" db="EMBL/GenBank/DDBJ databases">
        <title>Draft genome sequence of Brevundimonas diminuta.</title>
        <authorList>
            <person name="Brown P.J.B."/>
            <person name="Buechlein A."/>
            <person name="Hemmerich C."/>
            <person name="Brun Y.V."/>
        </authorList>
    </citation>
    <scope>NUCLEOTIDE SEQUENCE [LARGE SCALE GENOMIC DNA]</scope>
    <source>
        <strain evidence="3">C19</strain>
    </source>
</reference>
<dbReference type="HOGENOM" id="CLU_1623770_0_0_5"/>
<accession>F4QL31</accession>
<feature type="chain" id="PRO_5003320938" evidence="1">
    <location>
        <begin position="20"/>
        <end position="163"/>
    </location>
</feature>
<dbReference type="AlphaFoldDB" id="F4QL31"/>
<organism evidence="2 3">
    <name type="scientific">Asticcacaulis biprosthecium C19</name>
    <dbReference type="NCBI Taxonomy" id="715226"/>
    <lineage>
        <taxon>Bacteria</taxon>
        <taxon>Pseudomonadati</taxon>
        <taxon>Pseudomonadota</taxon>
        <taxon>Alphaproteobacteria</taxon>
        <taxon>Caulobacterales</taxon>
        <taxon>Caulobacteraceae</taxon>
        <taxon>Asticcacaulis</taxon>
    </lineage>
</organism>
<gene>
    <name evidence="2" type="ORF">ABI_18460</name>
</gene>
<dbReference type="RefSeq" id="WP_006272603.1">
    <property type="nucleotide sequence ID" value="NZ_GL883077.1"/>
</dbReference>
<sequence length="163" mass="17849">MFRTTIALIILTLSGSLMASASVAATEIYVTQSSAGRWCAYRDNAAFRHNADDAPLMAVISLDAGELRPVVVNIQRGPESSFKDRYSFTSSDAYKVKRTLSIIGETDTDYVYEFSGDTLVKSPVPNRESPNMLKPDPYPLSYFEGLEDFLIQVLAGSDATGCQ</sequence>
<name>F4QL31_9CAUL</name>
<protein>
    <submittedName>
        <fullName evidence="2">Uncharacterized protein</fullName>
    </submittedName>
</protein>
<dbReference type="EMBL" id="GL883077">
    <property type="protein sequence ID" value="EGF93406.1"/>
    <property type="molecule type" value="Genomic_DNA"/>
</dbReference>
<evidence type="ECO:0000313" key="3">
    <source>
        <dbReference type="Proteomes" id="UP000006512"/>
    </source>
</evidence>
<proteinExistence type="predicted"/>
<feature type="signal peptide" evidence="1">
    <location>
        <begin position="1"/>
        <end position="19"/>
    </location>
</feature>
<evidence type="ECO:0000313" key="2">
    <source>
        <dbReference type="EMBL" id="EGF93406.1"/>
    </source>
</evidence>
<keyword evidence="1" id="KW-0732">Signal</keyword>